<evidence type="ECO:0000313" key="1">
    <source>
        <dbReference type="EMBL" id="OAJ68123.1"/>
    </source>
</evidence>
<gene>
    <name evidence="1" type="ORF">A0123_00826</name>
</gene>
<dbReference type="PATRIC" id="fig|38307.3.peg.848"/>
<accession>A0A1B6VLM7</accession>
<name>A0A1B6VLM7_9PROT</name>
<comment type="caution">
    <text evidence="1">The sequence shown here is derived from an EMBL/GenBank/DDBJ whole genome shotgun (WGS) entry which is preliminary data.</text>
</comment>
<protein>
    <submittedName>
        <fullName evidence="1">Uncharacterized protein</fullName>
    </submittedName>
</protein>
<organism evidence="1 2">
    <name type="scientific">Gluconobacter cerinus</name>
    <dbReference type="NCBI Taxonomy" id="38307"/>
    <lineage>
        <taxon>Bacteria</taxon>
        <taxon>Pseudomonadati</taxon>
        <taxon>Pseudomonadota</taxon>
        <taxon>Alphaproteobacteria</taxon>
        <taxon>Acetobacterales</taxon>
        <taxon>Acetobacteraceae</taxon>
        <taxon>Gluconobacter</taxon>
    </lineage>
</organism>
<sequence length="70" mass="7455">MFRKQPIFSAKRFNILPPASRSAGVFSGIEAQFLGLASPGIVTLLGPLESTDLSSLPCEDTPSSLSFRKA</sequence>
<dbReference type="AlphaFoldDB" id="A0A1B6VLM7"/>
<reference evidence="1 2" key="1">
    <citation type="submission" date="2016-03" db="EMBL/GenBank/DDBJ databases">
        <title>Draft genome sequence of Gluconobacter cerinus strain CECT 9110.</title>
        <authorList>
            <person name="Sainz F."/>
            <person name="Mas A."/>
            <person name="Torija M.J."/>
        </authorList>
    </citation>
    <scope>NUCLEOTIDE SEQUENCE [LARGE SCALE GENOMIC DNA]</scope>
    <source>
        <strain evidence="1 2">CECT 9110</strain>
    </source>
</reference>
<dbReference type="EMBL" id="LUTU01000005">
    <property type="protein sequence ID" value="OAJ68123.1"/>
    <property type="molecule type" value="Genomic_DNA"/>
</dbReference>
<evidence type="ECO:0000313" key="2">
    <source>
        <dbReference type="Proteomes" id="UP000077786"/>
    </source>
</evidence>
<proteinExistence type="predicted"/>
<dbReference type="Proteomes" id="UP000077786">
    <property type="component" value="Unassembled WGS sequence"/>
</dbReference>
<dbReference type="RefSeq" id="WP_046900042.1">
    <property type="nucleotide sequence ID" value="NZ_JACRVY010000001.1"/>
</dbReference>